<dbReference type="Gene3D" id="3.30.70.270">
    <property type="match status" value="1"/>
</dbReference>
<keyword evidence="9" id="KW-1185">Reference proteome</keyword>
<dbReference type="RefSeq" id="WP_317679111.1">
    <property type="nucleotide sequence ID" value="NZ_JAWLOF010000016.1"/>
</dbReference>
<feature type="transmembrane region" description="Helical" evidence="6">
    <location>
        <begin position="168"/>
        <end position="189"/>
    </location>
</feature>
<evidence type="ECO:0000256" key="3">
    <source>
        <dbReference type="ARBA" id="ARBA00012528"/>
    </source>
</evidence>
<feature type="transmembrane region" description="Helical" evidence="6">
    <location>
        <begin position="69"/>
        <end position="88"/>
    </location>
</feature>
<dbReference type="PROSITE" id="PS50887">
    <property type="entry name" value="GGDEF"/>
    <property type="match status" value="1"/>
</dbReference>
<dbReference type="SMART" id="SM00267">
    <property type="entry name" value="GGDEF"/>
    <property type="match status" value="1"/>
</dbReference>
<keyword evidence="6" id="KW-0812">Transmembrane</keyword>
<keyword evidence="4" id="KW-0342">GTP-binding</keyword>
<evidence type="ECO:0000256" key="4">
    <source>
        <dbReference type="ARBA" id="ARBA00023134"/>
    </source>
</evidence>
<dbReference type="PANTHER" id="PTHR45138">
    <property type="entry name" value="REGULATORY COMPONENTS OF SENSORY TRANSDUCTION SYSTEM"/>
    <property type="match status" value="1"/>
</dbReference>
<comment type="pathway">
    <text evidence="2">Purine metabolism; 3',5'-cyclic di-GMP biosynthesis.</text>
</comment>
<comment type="cofactor">
    <cofactor evidence="1">
        <name>Mg(2+)</name>
        <dbReference type="ChEBI" id="CHEBI:18420"/>
    </cofactor>
</comment>
<dbReference type="InterPro" id="IPR033444">
    <property type="entry name" value="MASE5"/>
</dbReference>
<dbReference type="EC" id="2.7.7.65" evidence="3"/>
<feature type="transmembrane region" description="Helical" evidence="6">
    <location>
        <begin position="95"/>
        <end position="116"/>
    </location>
</feature>
<dbReference type="InterPro" id="IPR043128">
    <property type="entry name" value="Rev_trsase/Diguanyl_cyclase"/>
</dbReference>
<proteinExistence type="predicted"/>
<comment type="caution">
    <text evidence="8">The sequence shown here is derived from an EMBL/GenBank/DDBJ whole genome shotgun (WGS) entry which is preliminary data.</text>
</comment>
<sequence>MKPVNNEQRLVATQEIAWARREDMVYRGLVTSIPWMALVNLCFAVMVYFRNILFNQIDAQYSVAPQLARMMDIFMLGICLLSLSLIVAAWRKFRWLSGLLILLSLIWSVSCFYFIVHWRLPFSWPLITILMLTALSALYFYPRGLLAYLLPLWITLPLASYFRNQGFSINFFAVWAIFTLILVCGYFVLRRWFDEAWRRNQQNKILIARLDALAHQDVLTGTANRRALEILLNQASGQNAAFSLMMLDVDYFKRYNDRYGHQAGDECLARVAQALKNAVRSPDDMVARYGGEEFAIVLFDATDNACEDVARRIQQALLQAAIPHEDSSVSKFVTVSTGIAAYRAGQNAQNMLAKADEALYRAKEKGRNGWSR</sequence>
<dbReference type="InterPro" id="IPR029787">
    <property type="entry name" value="Nucleotide_cyclase"/>
</dbReference>
<evidence type="ECO:0000313" key="9">
    <source>
        <dbReference type="Proteomes" id="UP001187066"/>
    </source>
</evidence>
<dbReference type="Pfam" id="PF00990">
    <property type="entry name" value="GGDEF"/>
    <property type="match status" value="1"/>
</dbReference>
<evidence type="ECO:0000256" key="2">
    <source>
        <dbReference type="ARBA" id="ARBA00004665"/>
    </source>
</evidence>
<evidence type="ECO:0000256" key="1">
    <source>
        <dbReference type="ARBA" id="ARBA00001946"/>
    </source>
</evidence>
<comment type="catalytic activity">
    <reaction evidence="5">
        <text>2 GTP = 3',3'-c-di-GMP + 2 diphosphate</text>
        <dbReference type="Rhea" id="RHEA:24898"/>
        <dbReference type="ChEBI" id="CHEBI:33019"/>
        <dbReference type="ChEBI" id="CHEBI:37565"/>
        <dbReference type="ChEBI" id="CHEBI:58805"/>
        <dbReference type="EC" id="2.7.7.65"/>
    </reaction>
</comment>
<accession>A0ABU4E6B4</accession>
<keyword evidence="6" id="KW-0472">Membrane</keyword>
<evidence type="ECO:0000259" key="7">
    <source>
        <dbReference type="PROSITE" id="PS50887"/>
    </source>
</evidence>
<protein>
    <recommendedName>
        <fullName evidence="3">diguanylate cyclase</fullName>
        <ecNumber evidence="3">2.7.7.65</ecNumber>
    </recommendedName>
</protein>
<keyword evidence="4" id="KW-0547">Nucleotide-binding</keyword>
<feature type="domain" description="GGDEF" evidence="7">
    <location>
        <begin position="240"/>
        <end position="372"/>
    </location>
</feature>
<feature type="transmembrane region" description="Helical" evidence="6">
    <location>
        <begin position="145"/>
        <end position="162"/>
    </location>
</feature>
<evidence type="ECO:0000313" key="8">
    <source>
        <dbReference type="EMBL" id="MDV7024667.1"/>
    </source>
</evidence>
<dbReference type="CDD" id="cd01949">
    <property type="entry name" value="GGDEF"/>
    <property type="match status" value="1"/>
</dbReference>
<dbReference type="NCBIfam" id="TIGR00254">
    <property type="entry name" value="GGDEF"/>
    <property type="match status" value="1"/>
</dbReference>
<gene>
    <name evidence="8" type="ORF">R4P48_18555</name>
</gene>
<feature type="transmembrane region" description="Helical" evidence="6">
    <location>
        <begin position="29"/>
        <end position="49"/>
    </location>
</feature>
<dbReference type="InterPro" id="IPR000160">
    <property type="entry name" value="GGDEF_dom"/>
</dbReference>
<dbReference type="EMBL" id="JAWLOF010000016">
    <property type="protein sequence ID" value="MDV7024667.1"/>
    <property type="molecule type" value="Genomic_DNA"/>
</dbReference>
<dbReference type="SUPFAM" id="SSF55073">
    <property type="entry name" value="Nucleotide cyclase"/>
    <property type="match status" value="1"/>
</dbReference>
<dbReference type="InterPro" id="IPR050469">
    <property type="entry name" value="Diguanylate_Cyclase"/>
</dbReference>
<dbReference type="PANTHER" id="PTHR45138:SF9">
    <property type="entry name" value="DIGUANYLATE CYCLASE DGCM-RELATED"/>
    <property type="match status" value="1"/>
</dbReference>
<organism evidence="8 9">
    <name type="scientific">Atlantibacter subterraneus</name>
    <dbReference type="NCBI Taxonomy" id="255519"/>
    <lineage>
        <taxon>Bacteria</taxon>
        <taxon>Pseudomonadati</taxon>
        <taxon>Pseudomonadota</taxon>
        <taxon>Gammaproteobacteria</taxon>
        <taxon>Enterobacterales</taxon>
        <taxon>Enterobacteriaceae</taxon>
        <taxon>Atlantibacter</taxon>
    </lineage>
</organism>
<dbReference type="Proteomes" id="UP001187066">
    <property type="component" value="Unassembled WGS sequence"/>
</dbReference>
<keyword evidence="6" id="KW-1133">Transmembrane helix</keyword>
<evidence type="ECO:0000256" key="6">
    <source>
        <dbReference type="SAM" id="Phobius"/>
    </source>
</evidence>
<evidence type="ECO:0000256" key="5">
    <source>
        <dbReference type="ARBA" id="ARBA00034247"/>
    </source>
</evidence>
<reference evidence="8 9" key="1">
    <citation type="submission" date="2023-10" db="EMBL/GenBank/DDBJ databases">
        <authorList>
            <person name="Dale J."/>
        </authorList>
    </citation>
    <scope>NUCLEOTIDE SEQUENCE [LARGE SCALE GENOMIC DNA]</scope>
    <source>
        <strain evidence="8 9">2023EL-00970</strain>
    </source>
</reference>
<dbReference type="Pfam" id="PF17178">
    <property type="entry name" value="MASE5"/>
    <property type="match status" value="1"/>
</dbReference>
<feature type="transmembrane region" description="Helical" evidence="6">
    <location>
        <begin position="122"/>
        <end position="140"/>
    </location>
</feature>
<name>A0ABU4E6B4_9ENTR</name>